<dbReference type="EMBL" id="LCDO01000019">
    <property type="protein sequence ID" value="KKS55967.1"/>
    <property type="molecule type" value="Genomic_DNA"/>
</dbReference>
<dbReference type="AlphaFoldDB" id="A0A0G1A4P8"/>
<gene>
    <name evidence="1" type="ORF">UV20_C0019G0011</name>
</gene>
<comment type="caution">
    <text evidence="1">The sequence shown here is derived from an EMBL/GenBank/DDBJ whole genome shotgun (WGS) entry which is preliminary data.</text>
</comment>
<name>A0A0G1A4P8_9BACT</name>
<evidence type="ECO:0000313" key="1">
    <source>
        <dbReference type="EMBL" id="KKS55967.1"/>
    </source>
</evidence>
<sequence length="128" mass="13516">MFDMLKGESLKRLLQGLAAGVALTLVLGFGFGGWQLQSRAEKRSAENVDKAVVVALAPICADKFQKAADAPATLVKLKAADSWKQDDFITEGGWATFPGSKPRRAVAEACANLLTNPPVTTPAKSASK</sequence>
<organism evidence="1 2">
    <name type="scientific">Candidatus Magasanikbacteria bacterium GW2011_GWA2_42_32</name>
    <dbReference type="NCBI Taxonomy" id="1619039"/>
    <lineage>
        <taxon>Bacteria</taxon>
        <taxon>Candidatus Magasanikiibacteriota</taxon>
    </lineage>
</organism>
<accession>A0A0G1A4P8</accession>
<reference evidence="1 2" key="1">
    <citation type="journal article" date="2015" name="Nature">
        <title>rRNA introns, odd ribosomes, and small enigmatic genomes across a large radiation of phyla.</title>
        <authorList>
            <person name="Brown C.T."/>
            <person name="Hug L.A."/>
            <person name="Thomas B.C."/>
            <person name="Sharon I."/>
            <person name="Castelle C.J."/>
            <person name="Singh A."/>
            <person name="Wilkins M.J."/>
            <person name="Williams K.H."/>
            <person name="Banfield J.F."/>
        </authorList>
    </citation>
    <scope>NUCLEOTIDE SEQUENCE [LARGE SCALE GENOMIC DNA]</scope>
</reference>
<proteinExistence type="predicted"/>
<evidence type="ECO:0000313" key="2">
    <source>
        <dbReference type="Proteomes" id="UP000034837"/>
    </source>
</evidence>
<protein>
    <submittedName>
        <fullName evidence="1">Uncharacterized protein</fullName>
    </submittedName>
</protein>
<dbReference type="Proteomes" id="UP000034837">
    <property type="component" value="Unassembled WGS sequence"/>
</dbReference>